<keyword evidence="1" id="KW-0472">Membrane</keyword>
<dbReference type="AlphaFoldDB" id="G8XXM6"/>
<proteinExistence type="predicted"/>
<keyword evidence="1" id="KW-1133">Transmembrane helix</keyword>
<feature type="transmembrane region" description="Helical" evidence="1">
    <location>
        <begin position="7"/>
        <end position="29"/>
    </location>
</feature>
<geneLocation type="mitochondrion" evidence="2"/>
<protein>
    <submittedName>
        <fullName evidence="2">ATP synthase F0 subunit 8</fullName>
    </submittedName>
</protein>
<accession>G8XXM6</accession>
<evidence type="ECO:0000256" key="1">
    <source>
        <dbReference type="SAM" id="Phobius"/>
    </source>
</evidence>
<keyword evidence="2" id="KW-0496">Mitochondrion</keyword>
<keyword evidence="1" id="KW-0812">Transmembrane</keyword>
<name>G8XXM6_9ANNE</name>
<sequence length="51" mass="5992">MPHLSPMFWTLALVIFTTNLILLTTALWWDQSPQFPNLTHKAPSPNTWNWL</sequence>
<gene>
    <name evidence="2" type="primary">ATP8</name>
</gene>
<evidence type="ECO:0000313" key="2">
    <source>
        <dbReference type="EMBL" id="ACR00067.1"/>
    </source>
</evidence>
<dbReference type="EMBL" id="FJ976042">
    <property type="protein sequence ID" value="ACR00067.1"/>
    <property type="molecule type" value="Genomic_DNA"/>
</dbReference>
<reference evidence="2" key="1">
    <citation type="submission" date="2009-04" db="EMBL/GenBank/DDBJ databases">
        <title>Phylogenetic inference of Terebelliformia worms based on combined mitochondrial and nuclear data.</title>
        <authorList>
            <person name="Zhong M."/>
            <person name="Struck T.H."/>
            <person name="Halanych K.M."/>
        </authorList>
    </citation>
    <scope>NUCLEOTIDE SEQUENCE</scope>
</reference>
<organism evidence="2">
    <name type="scientific">Paralvinella sulfincola</name>
    <dbReference type="NCBI Taxonomy" id="644278"/>
    <lineage>
        <taxon>Eukaryota</taxon>
        <taxon>Metazoa</taxon>
        <taxon>Spiralia</taxon>
        <taxon>Lophotrochozoa</taxon>
        <taxon>Annelida</taxon>
        <taxon>Polychaeta</taxon>
        <taxon>Sedentaria</taxon>
        <taxon>Canalipalpata</taxon>
        <taxon>Terebellida</taxon>
        <taxon>Terebelliformia</taxon>
        <taxon>Alvinellidae</taxon>
        <taxon>Paralvinella</taxon>
    </lineage>
</organism>